<comment type="similarity">
    <text evidence="2 6">Belongs to the YIP1 family.</text>
</comment>
<dbReference type="GO" id="GO:0016192">
    <property type="term" value="P:vesicle-mediated transport"/>
    <property type="evidence" value="ECO:0007669"/>
    <property type="project" value="InterPro"/>
</dbReference>
<keyword evidence="4 6" id="KW-1133">Transmembrane helix</keyword>
<evidence type="ECO:0000256" key="1">
    <source>
        <dbReference type="ARBA" id="ARBA00004257"/>
    </source>
</evidence>
<evidence type="ECO:0000256" key="4">
    <source>
        <dbReference type="ARBA" id="ARBA00022989"/>
    </source>
</evidence>
<proteinExistence type="inferred from homology"/>
<sequence>MASADDFKFQEFTEATDLLSADPNATTKSLGEESRPQHATLHVGGDSEEEAGESDQTGLLASQKKTSGFWTFQYYQDFFDIDTYQVISGCRCCGNQQGGERKSHSCHHGCSTLHLLVAYLRFWTGSEAPLYPFQRRNFVRNHLKNSPDLYGPFWICATLVITVTIMGNLGTYTILHDQEDYQYSPEFHKLSVAGVAIYSYAWAVPLGLWGFLQWRKGVSPEVGVYSFMETVCIYGYSLSAYIPATVLCVVPHETFRWILILVAMSLSSLVLLLAFWPHIQRDNKVVVISLMAVMVALHVLLAVGCKLYFFRPPPTSNNSDSSANTAAQKINQATT</sequence>
<dbReference type="PANTHER" id="PTHR12822:SF3">
    <property type="entry name" value="PROTEIN YIPF2"/>
    <property type="match status" value="1"/>
</dbReference>
<feature type="transmembrane region" description="Helical" evidence="6">
    <location>
        <begin position="224"/>
        <end position="250"/>
    </location>
</feature>
<feature type="region of interest" description="Disordered" evidence="7">
    <location>
        <begin position="18"/>
        <end position="58"/>
    </location>
</feature>
<feature type="transmembrane region" description="Helical" evidence="6">
    <location>
        <begin position="149"/>
        <end position="169"/>
    </location>
</feature>
<dbReference type="InterPro" id="IPR006977">
    <property type="entry name" value="Yip1_dom"/>
</dbReference>
<name>A0A974BR53_XENLA</name>
<evidence type="ECO:0000256" key="3">
    <source>
        <dbReference type="ARBA" id="ARBA00022692"/>
    </source>
</evidence>
<feature type="region of interest" description="Disordered" evidence="7">
    <location>
        <begin position="315"/>
        <end position="335"/>
    </location>
</feature>
<evidence type="ECO:0000256" key="6">
    <source>
        <dbReference type="RuleBase" id="RU361264"/>
    </source>
</evidence>
<feature type="transmembrane region" description="Helical" evidence="6">
    <location>
        <begin position="285"/>
        <end position="309"/>
    </location>
</feature>
<dbReference type="Proteomes" id="UP000694892">
    <property type="component" value="Unassembled WGS sequence"/>
</dbReference>
<evidence type="ECO:0000313" key="9">
    <source>
        <dbReference type="EMBL" id="OCT56744.1"/>
    </source>
</evidence>
<organism evidence="9">
    <name type="scientific">Xenopus laevis</name>
    <name type="common">African clawed frog</name>
    <dbReference type="NCBI Taxonomy" id="8355"/>
    <lineage>
        <taxon>Eukaryota</taxon>
        <taxon>Metazoa</taxon>
        <taxon>Chordata</taxon>
        <taxon>Craniata</taxon>
        <taxon>Vertebrata</taxon>
        <taxon>Euteleostomi</taxon>
        <taxon>Amphibia</taxon>
        <taxon>Batrachia</taxon>
        <taxon>Anura</taxon>
        <taxon>Pipoidea</taxon>
        <taxon>Pipidae</taxon>
        <taxon>Xenopodinae</taxon>
        <taxon>Xenopus</taxon>
        <taxon>Xenopus</taxon>
    </lineage>
</organism>
<dbReference type="AlphaFoldDB" id="A0A974BR53"/>
<feature type="transmembrane region" description="Helical" evidence="6">
    <location>
        <begin position="190"/>
        <end position="212"/>
    </location>
</feature>
<accession>A0A974BR53</accession>
<feature type="domain" description="Yip1" evidence="8">
    <location>
        <begin position="135"/>
        <end position="301"/>
    </location>
</feature>
<keyword evidence="3 6" id="KW-0812">Transmembrane</keyword>
<feature type="transmembrane region" description="Helical" evidence="6">
    <location>
        <begin position="257"/>
        <end position="279"/>
    </location>
</feature>
<dbReference type="PANTHER" id="PTHR12822">
    <property type="entry name" value="PROTEIN YIPF"/>
    <property type="match status" value="1"/>
</dbReference>
<reference evidence="9" key="1">
    <citation type="submission" date="2016-05" db="EMBL/GenBank/DDBJ databases">
        <title>WGS assembly of Xenopus laevis.</title>
        <authorList>
            <person name="Session A."/>
            <person name="Uno Y."/>
            <person name="Kwon T."/>
            <person name="Chapman J."/>
            <person name="Toyoda A."/>
            <person name="Takahashi S."/>
            <person name="Fukui A."/>
            <person name="Hikosaka A."/>
            <person name="Putnam N."/>
            <person name="Stites J."/>
            <person name="Van Heeringen S."/>
            <person name="Quigley I."/>
            <person name="Heinz S."/>
            <person name="Hellsten U."/>
            <person name="Lyons J."/>
            <person name="Suzuki A."/>
            <person name="Kondo M."/>
            <person name="Ogino H."/>
            <person name="Ochi H."/>
            <person name="Bogdanovic O."/>
            <person name="Lister R."/>
            <person name="Georgiou G."/>
            <person name="Paranjpe S."/>
            <person name="Van Kruijsbergen I."/>
            <person name="Mozaffari S."/>
            <person name="Shu S."/>
            <person name="Schmutz J."/>
            <person name="Jenkins J."/>
            <person name="Grimwood J."/>
            <person name="Carlson J."/>
            <person name="Mitros T."/>
            <person name="Simakov O."/>
            <person name="Heald R."/>
            <person name="Miller K."/>
            <person name="Haudenschild C."/>
            <person name="Kuroki Y."/>
            <person name="Tanaka T."/>
            <person name="Michiue T."/>
            <person name="Watanabe M."/>
            <person name="Kinoshita T."/>
            <person name="Ohta Y."/>
            <person name="Mawaribuchi S."/>
            <person name="Suzuki Y."/>
            <person name="Haramoto Y."/>
            <person name="Yamamoto T."/>
            <person name="Takagi C."/>
            <person name="Kitzman J."/>
            <person name="Shendure J."/>
            <person name="Nakayama T."/>
            <person name="Izutsu Y."/>
            <person name="Robert J."/>
            <person name="Dichmann D."/>
            <person name="Flajnik M."/>
            <person name="Houston D."/>
            <person name="Marcotte E."/>
            <person name="Wallingford J."/>
            <person name="Ito Y."/>
            <person name="Asashima M."/>
            <person name="Ueno N."/>
            <person name="Matsuda Y."/>
            <person name="Jan Veenstra G."/>
            <person name="Fujiyama A."/>
            <person name="Harland R."/>
            <person name="Taira M."/>
            <person name="Rokhsar D.S."/>
        </authorList>
    </citation>
    <scope>NUCLEOTIDE SEQUENCE</scope>
    <source>
        <strain evidence="9">J</strain>
        <tissue evidence="9">Blood</tissue>
    </source>
</reference>
<feature type="compositionally biased region" description="Low complexity" evidence="7">
    <location>
        <begin position="316"/>
        <end position="327"/>
    </location>
</feature>
<dbReference type="Pfam" id="PF04893">
    <property type="entry name" value="Yip1"/>
    <property type="match status" value="1"/>
</dbReference>
<dbReference type="GO" id="GO:0000139">
    <property type="term" value="C:Golgi membrane"/>
    <property type="evidence" value="ECO:0007669"/>
    <property type="project" value="UniProtKB-SubCell"/>
</dbReference>
<dbReference type="GO" id="GO:0031267">
    <property type="term" value="F:small GTPase binding"/>
    <property type="evidence" value="ECO:0007669"/>
    <property type="project" value="InterPro"/>
</dbReference>
<gene>
    <name evidence="9" type="ORF">XELAEV_18004429mg</name>
</gene>
<protein>
    <recommendedName>
        <fullName evidence="6">Protein YIPF</fullName>
    </recommendedName>
</protein>
<evidence type="ECO:0000256" key="7">
    <source>
        <dbReference type="SAM" id="MobiDB-lite"/>
    </source>
</evidence>
<evidence type="ECO:0000256" key="2">
    <source>
        <dbReference type="ARBA" id="ARBA00010596"/>
    </source>
</evidence>
<evidence type="ECO:0000259" key="8">
    <source>
        <dbReference type="Pfam" id="PF04893"/>
    </source>
</evidence>
<dbReference type="EMBL" id="KV467250">
    <property type="protein sequence ID" value="OCT56744.1"/>
    <property type="molecule type" value="Genomic_DNA"/>
</dbReference>
<dbReference type="InterPro" id="IPR039765">
    <property type="entry name" value="Yip5/YIPF1/YIPF2"/>
</dbReference>
<evidence type="ECO:0000256" key="5">
    <source>
        <dbReference type="ARBA" id="ARBA00023136"/>
    </source>
</evidence>
<comment type="subcellular location">
    <subcellularLocation>
        <location evidence="6">Golgi apparatus membrane</location>
        <topology evidence="6">Multi-pass membrane protein</topology>
    </subcellularLocation>
    <subcellularLocation>
        <location evidence="1">Golgi apparatus</location>
        <location evidence="1">cis-Golgi network membrane</location>
        <topology evidence="1">Multi-pass membrane protein</topology>
    </subcellularLocation>
</comment>
<keyword evidence="5 6" id="KW-0472">Membrane</keyword>